<evidence type="ECO:0000313" key="1">
    <source>
        <dbReference type="EMBL" id="EAK3904251.1"/>
    </source>
</evidence>
<organism evidence="1">
    <name type="scientific">Campylobacter jejuni</name>
    <dbReference type="NCBI Taxonomy" id="197"/>
    <lineage>
        <taxon>Bacteria</taxon>
        <taxon>Pseudomonadati</taxon>
        <taxon>Campylobacterota</taxon>
        <taxon>Epsilonproteobacteria</taxon>
        <taxon>Campylobacterales</taxon>
        <taxon>Campylobacteraceae</taxon>
        <taxon>Campylobacter</taxon>
    </lineage>
</organism>
<dbReference type="Gene3D" id="3.40.50.1820">
    <property type="entry name" value="alpha/beta hydrolase"/>
    <property type="match status" value="1"/>
</dbReference>
<name>A0A5T0UKP8_CAMJU</name>
<gene>
    <name evidence="1" type="ORF">CW563_09250</name>
</gene>
<sequence length="190" mass="20905">MIPDLNEYNIFSIQVYEVDPLKGNDHEEGKILGNTNYEIIDISRNGTYGNKNQYGVPNHMQAITVAPVKDGVVDYSRLTIAYAGTNPNDKVDLVTDVIDVADVDGTLSQTKNLVELFEPLVSQFDTALGYANYIQKRYPKAKIAVTGHSLGGSLALTVGAKKQLKTVTFNAPVPKDKLSKKDKQYILDNP</sequence>
<dbReference type="GO" id="GO:0006629">
    <property type="term" value="P:lipid metabolic process"/>
    <property type="evidence" value="ECO:0007669"/>
    <property type="project" value="InterPro"/>
</dbReference>
<dbReference type="Pfam" id="PF26363">
    <property type="entry name" value="Phospholipase-like"/>
    <property type="match status" value="1"/>
</dbReference>
<dbReference type="InterPro" id="IPR029058">
    <property type="entry name" value="AB_hydrolase_fold"/>
</dbReference>
<accession>A0A5T0UKP8</accession>
<dbReference type="AlphaFoldDB" id="A0A5T0UKP8"/>
<protein>
    <submittedName>
        <fullName evidence="1">Uncharacterized protein</fullName>
    </submittedName>
</protein>
<comment type="caution">
    <text evidence="1">The sequence shown here is derived from an EMBL/GenBank/DDBJ whole genome shotgun (WGS) entry which is preliminary data.</text>
</comment>
<proteinExistence type="predicted"/>
<reference evidence="1" key="1">
    <citation type="submission" date="2018-06" db="EMBL/GenBank/DDBJ databases">
        <authorList>
            <consortium name="PulseNet: The National Subtyping Network for Foodborne Disease Surveillance"/>
            <person name="Tarr C.L."/>
            <person name="Trees E."/>
            <person name="Katz L.S."/>
            <person name="Carleton-Romer H.A."/>
            <person name="Stroika S."/>
            <person name="Kucerova Z."/>
            <person name="Roache K.F."/>
            <person name="Sabol A.L."/>
            <person name="Besser J."/>
            <person name="Gerner-Smidt P."/>
        </authorList>
    </citation>
    <scope>NUCLEOTIDE SEQUENCE</scope>
    <source>
        <strain evidence="1">PNUSAC003301</strain>
    </source>
</reference>
<dbReference type="EMBL" id="AACFVE010000172">
    <property type="protein sequence ID" value="EAK3904251.1"/>
    <property type="molecule type" value="Genomic_DNA"/>
</dbReference>
<feature type="non-terminal residue" evidence="1">
    <location>
        <position position="190"/>
    </location>
</feature>
<dbReference type="SUPFAM" id="SSF53474">
    <property type="entry name" value="alpha/beta-Hydrolases"/>
    <property type="match status" value="1"/>
</dbReference>